<evidence type="ECO:0000256" key="2">
    <source>
        <dbReference type="ARBA" id="ARBA00022448"/>
    </source>
</evidence>
<sequence length="238" mass="24260">MEPAGAPSSSDAAGLVVELRDAVAVLGRFPALAGADLHVRRGEIVLLRGPNGAGKTTLLRLCAGLVPLERGEGTVVGCDLRTQRDAVRSRVGLLGHANGLYSDLTVRENVEFWGATVGASAVEIDASLDRMGLASRLAGVAVGRLSAGQKRRTALACLVARRAQLWLLDEPHAGLDATGRDELDATLRAAVAAGATVMVASHELERAGGLATRVVDVVAGQVSPDTGASDTTASGGAS</sequence>
<dbReference type="Pfam" id="PF00005">
    <property type="entry name" value="ABC_tran"/>
    <property type="match status" value="1"/>
</dbReference>
<accession>A0A6J6EJ05</accession>
<evidence type="ECO:0000256" key="5">
    <source>
        <dbReference type="ARBA" id="ARBA00022840"/>
    </source>
</evidence>
<keyword evidence="3" id="KW-0547">Nucleotide-binding</keyword>
<gene>
    <name evidence="7" type="ORF">UFOPK1493_02673</name>
</gene>
<evidence type="ECO:0000256" key="4">
    <source>
        <dbReference type="ARBA" id="ARBA00022748"/>
    </source>
</evidence>
<keyword evidence="4" id="KW-0201">Cytochrome c-type biogenesis</keyword>
<keyword evidence="5" id="KW-0067">ATP-binding</keyword>
<dbReference type="SUPFAM" id="SSF52540">
    <property type="entry name" value="P-loop containing nucleoside triphosphate hydrolases"/>
    <property type="match status" value="1"/>
</dbReference>
<dbReference type="NCBIfam" id="TIGR01189">
    <property type="entry name" value="ccmA"/>
    <property type="match status" value="1"/>
</dbReference>
<evidence type="ECO:0000313" key="7">
    <source>
        <dbReference type="EMBL" id="CAB4575295.1"/>
    </source>
</evidence>
<evidence type="ECO:0000256" key="1">
    <source>
        <dbReference type="ARBA" id="ARBA00005417"/>
    </source>
</evidence>
<organism evidence="7">
    <name type="scientific">freshwater metagenome</name>
    <dbReference type="NCBI Taxonomy" id="449393"/>
    <lineage>
        <taxon>unclassified sequences</taxon>
        <taxon>metagenomes</taxon>
        <taxon>ecological metagenomes</taxon>
    </lineage>
</organism>
<dbReference type="SMART" id="SM00382">
    <property type="entry name" value="AAA"/>
    <property type="match status" value="1"/>
</dbReference>
<dbReference type="InterPro" id="IPR003439">
    <property type="entry name" value="ABC_transporter-like_ATP-bd"/>
</dbReference>
<dbReference type="InterPro" id="IPR050763">
    <property type="entry name" value="ABC_transporter_ATP-binding"/>
</dbReference>
<dbReference type="CDD" id="cd03230">
    <property type="entry name" value="ABC_DR_subfamily_A"/>
    <property type="match status" value="1"/>
</dbReference>
<dbReference type="GO" id="GO:0005524">
    <property type="term" value="F:ATP binding"/>
    <property type="evidence" value="ECO:0007669"/>
    <property type="project" value="UniProtKB-KW"/>
</dbReference>
<evidence type="ECO:0000259" key="6">
    <source>
        <dbReference type="PROSITE" id="PS50893"/>
    </source>
</evidence>
<dbReference type="GO" id="GO:0016887">
    <property type="term" value="F:ATP hydrolysis activity"/>
    <property type="evidence" value="ECO:0007669"/>
    <property type="project" value="InterPro"/>
</dbReference>
<dbReference type="InterPro" id="IPR005895">
    <property type="entry name" value="ABC_transptr_haem_export_CcmA"/>
</dbReference>
<name>A0A6J6EJ05_9ZZZZ</name>
<keyword evidence="2" id="KW-0813">Transport</keyword>
<dbReference type="AlphaFoldDB" id="A0A6J6EJ05"/>
<dbReference type="InterPro" id="IPR003593">
    <property type="entry name" value="AAA+_ATPase"/>
</dbReference>
<evidence type="ECO:0000256" key="3">
    <source>
        <dbReference type="ARBA" id="ARBA00022741"/>
    </source>
</evidence>
<reference evidence="7" key="1">
    <citation type="submission" date="2020-05" db="EMBL/GenBank/DDBJ databases">
        <authorList>
            <person name="Chiriac C."/>
            <person name="Salcher M."/>
            <person name="Ghai R."/>
            <person name="Kavagutti S V."/>
        </authorList>
    </citation>
    <scope>NUCLEOTIDE SEQUENCE</scope>
</reference>
<protein>
    <submittedName>
        <fullName evidence="7">Unannotated protein</fullName>
    </submittedName>
</protein>
<comment type="similarity">
    <text evidence="1">Belongs to the ABC transporter superfamily.</text>
</comment>
<proteinExistence type="inferred from homology"/>
<dbReference type="PROSITE" id="PS50893">
    <property type="entry name" value="ABC_TRANSPORTER_2"/>
    <property type="match status" value="1"/>
</dbReference>
<dbReference type="EMBL" id="CAEZSR010000117">
    <property type="protein sequence ID" value="CAB4575295.1"/>
    <property type="molecule type" value="Genomic_DNA"/>
</dbReference>
<dbReference type="PANTHER" id="PTHR42711">
    <property type="entry name" value="ABC TRANSPORTER ATP-BINDING PROTEIN"/>
    <property type="match status" value="1"/>
</dbReference>
<dbReference type="PANTHER" id="PTHR42711:SF5">
    <property type="entry name" value="ABC TRANSPORTER ATP-BINDING PROTEIN NATA"/>
    <property type="match status" value="1"/>
</dbReference>
<dbReference type="Gene3D" id="3.40.50.300">
    <property type="entry name" value="P-loop containing nucleotide triphosphate hydrolases"/>
    <property type="match status" value="1"/>
</dbReference>
<feature type="domain" description="ABC transporter" evidence="6">
    <location>
        <begin position="17"/>
        <end position="236"/>
    </location>
</feature>
<dbReference type="InterPro" id="IPR027417">
    <property type="entry name" value="P-loop_NTPase"/>
</dbReference>
<dbReference type="GO" id="GO:0017004">
    <property type="term" value="P:cytochrome complex assembly"/>
    <property type="evidence" value="ECO:0007669"/>
    <property type="project" value="UniProtKB-KW"/>
</dbReference>
<dbReference type="GO" id="GO:0022857">
    <property type="term" value="F:transmembrane transporter activity"/>
    <property type="evidence" value="ECO:0007669"/>
    <property type="project" value="InterPro"/>
</dbReference>